<comment type="caution">
    <text evidence="2">The sequence shown here is derived from an EMBL/GenBank/DDBJ whole genome shotgun (WGS) entry which is preliminary data.</text>
</comment>
<dbReference type="InterPro" id="IPR038158">
    <property type="entry name" value="H-NOX_domain_sf"/>
</dbReference>
<dbReference type="Pfam" id="PF07700">
    <property type="entry name" value="HNOB"/>
    <property type="match status" value="1"/>
</dbReference>
<dbReference type="Proteomes" id="UP001595616">
    <property type="component" value="Unassembled WGS sequence"/>
</dbReference>
<organism evidence="2 3">
    <name type="scientific">Lacihabitans lacunae</name>
    <dbReference type="NCBI Taxonomy" id="1028214"/>
    <lineage>
        <taxon>Bacteria</taxon>
        <taxon>Pseudomonadati</taxon>
        <taxon>Bacteroidota</taxon>
        <taxon>Cytophagia</taxon>
        <taxon>Cytophagales</taxon>
        <taxon>Leadbetterellaceae</taxon>
        <taxon>Lacihabitans</taxon>
    </lineage>
</organism>
<evidence type="ECO:0000313" key="2">
    <source>
        <dbReference type="EMBL" id="MFC3811663.1"/>
    </source>
</evidence>
<sequence length="179" mass="20295">MKGIVFTEFLEMVEEGFGYEMVDKILLESDLPSKGIYSAVGTYSHHEMVTLVVSLHKNTEVPISELLEAFGEYLFNSLIKAYGHIFHDVNDAFGMLSTIESYIHVQVRKLYPDAELPTFSIEKPNDKQLIMYYTSERSMGDLAVGLINGCLKHFNEEADLIKENLNESGSEVKFVITKK</sequence>
<feature type="domain" description="Heme NO-binding" evidence="1">
    <location>
        <begin position="2"/>
        <end position="159"/>
    </location>
</feature>
<dbReference type="EMBL" id="JBHRYQ010000001">
    <property type="protein sequence ID" value="MFC3811663.1"/>
    <property type="molecule type" value="Genomic_DNA"/>
</dbReference>
<accession>A0ABV7Z0C7</accession>
<proteinExistence type="predicted"/>
<dbReference type="RefSeq" id="WP_379838500.1">
    <property type="nucleotide sequence ID" value="NZ_JBHRYQ010000001.1"/>
</dbReference>
<name>A0ABV7Z0C7_9BACT</name>
<evidence type="ECO:0000259" key="1">
    <source>
        <dbReference type="Pfam" id="PF07700"/>
    </source>
</evidence>
<evidence type="ECO:0000313" key="3">
    <source>
        <dbReference type="Proteomes" id="UP001595616"/>
    </source>
</evidence>
<gene>
    <name evidence="2" type="ORF">ACFOOI_13455</name>
</gene>
<dbReference type="InterPro" id="IPR011644">
    <property type="entry name" value="Heme_NO-bd"/>
</dbReference>
<dbReference type="SUPFAM" id="SSF111126">
    <property type="entry name" value="Ligand-binding domain in the NO signalling and Golgi transport"/>
    <property type="match status" value="1"/>
</dbReference>
<dbReference type="Gene3D" id="3.90.1520.10">
    <property type="entry name" value="H-NOX domain"/>
    <property type="match status" value="1"/>
</dbReference>
<protein>
    <submittedName>
        <fullName evidence="2">Heme NO-binding domain-containing protein</fullName>
    </submittedName>
</protein>
<reference evidence="3" key="1">
    <citation type="journal article" date="2019" name="Int. J. Syst. Evol. Microbiol.">
        <title>The Global Catalogue of Microorganisms (GCM) 10K type strain sequencing project: providing services to taxonomists for standard genome sequencing and annotation.</title>
        <authorList>
            <consortium name="The Broad Institute Genomics Platform"/>
            <consortium name="The Broad Institute Genome Sequencing Center for Infectious Disease"/>
            <person name="Wu L."/>
            <person name="Ma J."/>
        </authorList>
    </citation>
    <scope>NUCLEOTIDE SEQUENCE [LARGE SCALE GENOMIC DNA]</scope>
    <source>
        <strain evidence="3">CECT 7956</strain>
    </source>
</reference>
<keyword evidence="3" id="KW-1185">Reference proteome</keyword>
<dbReference type="InterPro" id="IPR024096">
    <property type="entry name" value="NO_sig/Golgi_transp_ligand-bd"/>
</dbReference>